<accession>A0A143PSG8</accession>
<dbReference type="STRING" id="1855912.LuPra_04513"/>
<comment type="catalytic activity">
    <reaction evidence="7">
        <text>dCMP + ATP = dCDP + ADP</text>
        <dbReference type="Rhea" id="RHEA:25094"/>
        <dbReference type="ChEBI" id="CHEBI:30616"/>
        <dbReference type="ChEBI" id="CHEBI:57566"/>
        <dbReference type="ChEBI" id="CHEBI:58593"/>
        <dbReference type="ChEBI" id="CHEBI:456216"/>
        <dbReference type="EC" id="2.7.4.25"/>
    </reaction>
</comment>
<sequence length="185" mass="20015">MYRAVAWRAVDRGIDLDDEGSVADVARDAQLEAEQGRVVIDGHDVTRAIRTPEMDAAAARVARLERVREVLVERQRAYAGDGDLVMEGRDIGTVVLPNAHVKVYLDAHPDERARRRAGDTAHAAQGGDVSAIATALTSRDHSDRNRTVSPLTQAADATYIDTTGLAIEDVVLQVLDLVQAARARA</sequence>
<evidence type="ECO:0000313" key="10">
    <source>
        <dbReference type="EMBL" id="AMY11266.1"/>
    </source>
</evidence>
<dbReference type="NCBIfam" id="TIGR00017">
    <property type="entry name" value="cmk"/>
    <property type="match status" value="1"/>
</dbReference>
<evidence type="ECO:0000313" key="11">
    <source>
        <dbReference type="Proteomes" id="UP000076079"/>
    </source>
</evidence>
<dbReference type="InterPro" id="IPR003136">
    <property type="entry name" value="Cytidylate_kin"/>
</dbReference>
<reference evidence="10 11" key="1">
    <citation type="journal article" date="2016" name="Genome Announc.">
        <title>First Complete Genome Sequence of a Subdivision 6 Acidobacterium Strain.</title>
        <authorList>
            <person name="Huang S."/>
            <person name="Vieira S."/>
            <person name="Bunk B."/>
            <person name="Riedel T."/>
            <person name="Sproer C."/>
            <person name="Overmann J."/>
        </authorList>
    </citation>
    <scope>NUCLEOTIDE SEQUENCE [LARGE SCALE GENOMIC DNA]</scope>
    <source>
        <strain evidence="11">DSM 100886 HEG_-6_39</strain>
    </source>
</reference>
<dbReference type="SUPFAM" id="SSF52540">
    <property type="entry name" value="P-loop containing nucleoside triphosphate hydrolases"/>
    <property type="match status" value="1"/>
</dbReference>
<evidence type="ECO:0000256" key="1">
    <source>
        <dbReference type="ARBA" id="ARBA00009427"/>
    </source>
</evidence>
<evidence type="ECO:0000256" key="7">
    <source>
        <dbReference type="ARBA" id="ARBA00047615"/>
    </source>
</evidence>
<protein>
    <recommendedName>
        <fullName evidence="2">(d)CMP kinase</fullName>
        <ecNumber evidence="2">2.7.4.25</ecNumber>
    </recommendedName>
</protein>
<dbReference type="Proteomes" id="UP000076079">
    <property type="component" value="Chromosome"/>
</dbReference>
<dbReference type="KEGG" id="abac:LuPra_04513"/>
<evidence type="ECO:0000256" key="8">
    <source>
        <dbReference type="ARBA" id="ARBA00048478"/>
    </source>
</evidence>
<keyword evidence="6" id="KW-0067">ATP-binding</keyword>
<dbReference type="CDD" id="cd02020">
    <property type="entry name" value="CMPK"/>
    <property type="match status" value="1"/>
</dbReference>
<dbReference type="EC" id="2.7.4.25" evidence="2"/>
<evidence type="ECO:0000256" key="6">
    <source>
        <dbReference type="ARBA" id="ARBA00022840"/>
    </source>
</evidence>
<keyword evidence="4" id="KW-0547">Nucleotide-binding</keyword>
<dbReference type="EMBL" id="CP015136">
    <property type="protein sequence ID" value="AMY11266.1"/>
    <property type="molecule type" value="Genomic_DNA"/>
</dbReference>
<name>A0A143PSG8_LUTPR</name>
<keyword evidence="5 10" id="KW-0418">Kinase</keyword>
<keyword evidence="11" id="KW-1185">Reference proteome</keyword>
<dbReference type="InterPro" id="IPR027417">
    <property type="entry name" value="P-loop_NTPase"/>
</dbReference>
<evidence type="ECO:0000259" key="9">
    <source>
        <dbReference type="Pfam" id="PF02224"/>
    </source>
</evidence>
<evidence type="ECO:0000256" key="3">
    <source>
        <dbReference type="ARBA" id="ARBA00022679"/>
    </source>
</evidence>
<dbReference type="GO" id="GO:0005829">
    <property type="term" value="C:cytosol"/>
    <property type="evidence" value="ECO:0007669"/>
    <property type="project" value="TreeGrafter"/>
</dbReference>
<dbReference type="Pfam" id="PF02224">
    <property type="entry name" value="Cytidylate_kin"/>
    <property type="match status" value="1"/>
</dbReference>
<dbReference type="GO" id="GO:0015949">
    <property type="term" value="P:nucleobase-containing small molecule interconversion"/>
    <property type="evidence" value="ECO:0007669"/>
    <property type="project" value="TreeGrafter"/>
</dbReference>
<gene>
    <name evidence="10" type="primary">cmk</name>
    <name evidence="10" type="ORF">LuPra_04513</name>
</gene>
<comment type="catalytic activity">
    <reaction evidence="8">
        <text>CMP + ATP = CDP + ADP</text>
        <dbReference type="Rhea" id="RHEA:11600"/>
        <dbReference type="ChEBI" id="CHEBI:30616"/>
        <dbReference type="ChEBI" id="CHEBI:58069"/>
        <dbReference type="ChEBI" id="CHEBI:60377"/>
        <dbReference type="ChEBI" id="CHEBI:456216"/>
        <dbReference type="EC" id="2.7.4.25"/>
    </reaction>
</comment>
<dbReference type="GO" id="GO:0036430">
    <property type="term" value="F:CMP kinase activity"/>
    <property type="evidence" value="ECO:0007669"/>
    <property type="project" value="RHEA"/>
</dbReference>
<dbReference type="GO" id="GO:0036431">
    <property type="term" value="F:dCMP kinase activity"/>
    <property type="evidence" value="ECO:0007669"/>
    <property type="project" value="InterPro"/>
</dbReference>
<comment type="similarity">
    <text evidence="1">Belongs to the cytidylate kinase family. Type 1 subfamily.</text>
</comment>
<dbReference type="Gene3D" id="3.40.50.300">
    <property type="entry name" value="P-loop containing nucleotide triphosphate hydrolases"/>
    <property type="match status" value="1"/>
</dbReference>
<feature type="domain" description="Cytidylate kinase" evidence="9">
    <location>
        <begin position="1"/>
        <end position="179"/>
    </location>
</feature>
<dbReference type="GO" id="GO:0005524">
    <property type="term" value="F:ATP binding"/>
    <property type="evidence" value="ECO:0007669"/>
    <property type="project" value="UniProtKB-KW"/>
</dbReference>
<dbReference type="PANTHER" id="PTHR21299:SF2">
    <property type="entry name" value="CYTIDYLATE KINASE"/>
    <property type="match status" value="1"/>
</dbReference>
<evidence type="ECO:0000256" key="2">
    <source>
        <dbReference type="ARBA" id="ARBA00012906"/>
    </source>
</evidence>
<proteinExistence type="inferred from homology"/>
<dbReference type="AlphaFoldDB" id="A0A143PSG8"/>
<keyword evidence="3 10" id="KW-0808">Transferase</keyword>
<dbReference type="PANTHER" id="PTHR21299">
    <property type="entry name" value="CYTIDYLATE KINASE/PANTOATE-BETA-ALANINE LIGASE"/>
    <property type="match status" value="1"/>
</dbReference>
<reference evidence="11" key="2">
    <citation type="submission" date="2016-04" db="EMBL/GenBank/DDBJ databases">
        <title>First Complete Genome Sequence of a Subdivision 6 Acidobacterium.</title>
        <authorList>
            <person name="Huang S."/>
            <person name="Vieira S."/>
            <person name="Bunk B."/>
            <person name="Riedel T."/>
            <person name="Sproeer C."/>
            <person name="Overmann J."/>
        </authorList>
    </citation>
    <scope>NUCLEOTIDE SEQUENCE [LARGE SCALE GENOMIC DNA]</scope>
    <source>
        <strain evidence="11">DSM 100886 HEG_-6_39</strain>
    </source>
</reference>
<dbReference type="PATRIC" id="fig|1813736.3.peg.4761"/>
<organism evidence="10 11">
    <name type="scientific">Luteitalea pratensis</name>
    <dbReference type="NCBI Taxonomy" id="1855912"/>
    <lineage>
        <taxon>Bacteria</taxon>
        <taxon>Pseudomonadati</taxon>
        <taxon>Acidobacteriota</taxon>
        <taxon>Vicinamibacteria</taxon>
        <taxon>Vicinamibacterales</taxon>
        <taxon>Vicinamibacteraceae</taxon>
        <taxon>Luteitalea</taxon>
    </lineage>
</organism>
<evidence type="ECO:0000256" key="4">
    <source>
        <dbReference type="ARBA" id="ARBA00022741"/>
    </source>
</evidence>
<evidence type="ECO:0000256" key="5">
    <source>
        <dbReference type="ARBA" id="ARBA00022777"/>
    </source>
</evidence>
<dbReference type="InterPro" id="IPR011994">
    <property type="entry name" value="Cytidylate_kinase_dom"/>
</dbReference>